<evidence type="ECO:0000313" key="3">
    <source>
        <dbReference type="Proteomes" id="UP000606274"/>
    </source>
</evidence>
<proteinExistence type="predicted"/>
<gene>
    <name evidence="2" type="ORF">HF521_015856</name>
</gene>
<sequence>MRNSCAKVKMTQPSSSAIVLRNTAEAVIGPLKDGISSLNGVYEALITADKDPVTGQCSNYISIRQQIVQAHQHLKQSEQMAGSGLKSLDKSLEGLIQDEGKLNREMNDKIQTLDNLRTEQESNNQLLREFQGTLEVARGNLNSTEKTLQDQENRKHDAEIITGVGAGLFAIPVIGWIAGSAMLIGGAVELDQATHAVNVTKEEVKKSEREVEKYNHKVSDYEYKIFQTNCDISQKDEKLKQTREEIQKVKKLVESVAEFQNKVRSVVHLLSVLSGKASVAEHQTRRFILKEPVVKVMEDVMKAVNEITGNELLYNEDIPRLIDQMKENNQRLTAICASQNSSENAMLF</sequence>
<dbReference type="EMBL" id="JABFDY010000029">
    <property type="protein sequence ID" value="KAF7686494.1"/>
    <property type="molecule type" value="Genomic_DNA"/>
</dbReference>
<feature type="coiled-coil region" evidence="1">
    <location>
        <begin position="99"/>
        <end position="161"/>
    </location>
</feature>
<keyword evidence="3" id="KW-1185">Reference proteome</keyword>
<organism evidence="2 3">
    <name type="scientific">Silurus meridionalis</name>
    <name type="common">Southern catfish</name>
    <name type="synonym">Silurus soldatovi meridionalis</name>
    <dbReference type="NCBI Taxonomy" id="175797"/>
    <lineage>
        <taxon>Eukaryota</taxon>
        <taxon>Metazoa</taxon>
        <taxon>Chordata</taxon>
        <taxon>Craniata</taxon>
        <taxon>Vertebrata</taxon>
        <taxon>Euteleostomi</taxon>
        <taxon>Actinopterygii</taxon>
        <taxon>Neopterygii</taxon>
        <taxon>Teleostei</taxon>
        <taxon>Ostariophysi</taxon>
        <taxon>Siluriformes</taxon>
        <taxon>Siluridae</taxon>
        <taxon>Silurus</taxon>
    </lineage>
</organism>
<dbReference type="Proteomes" id="UP000606274">
    <property type="component" value="Unassembled WGS sequence"/>
</dbReference>
<feature type="coiled-coil region" evidence="1">
    <location>
        <begin position="190"/>
        <end position="252"/>
    </location>
</feature>
<evidence type="ECO:0000256" key="1">
    <source>
        <dbReference type="SAM" id="Coils"/>
    </source>
</evidence>
<reference evidence="2" key="1">
    <citation type="submission" date="2020-08" db="EMBL/GenBank/DDBJ databases">
        <title>Chromosome-level assembly of Southern catfish (Silurus meridionalis) provides insights into visual adaptation to the nocturnal and benthic lifestyles.</title>
        <authorList>
            <person name="Zhang Y."/>
            <person name="Wang D."/>
            <person name="Peng Z."/>
        </authorList>
    </citation>
    <scope>NUCLEOTIDE SEQUENCE</scope>
    <source>
        <strain evidence="2">SWU-2019-XX</strain>
        <tissue evidence="2">Muscle</tissue>
    </source>
</reference>
<protein>
    <submittedName>
        <fullName evidence="2">Uncharacterized protein</fullName>
    </submittedName>
</protein>
<name>A0A8T0A7Q0_SILME</name>
<evidence type="ECO:0000313" key="2">
    <source>
        <dbReference type="EMBL" id="KAF7686494.1"/>
    </source>
</evidence>
<keyword evidence="1" id="KW-0175">Coiled coil</keyword>
<dbReference type="AlphaFoldDB" id="A0A8T0A7Q0"/>
<accession>A0A8T0A7Q0</accession>
<comment type="caution">
    <text evidence="2">The sequence shown here is derived from an EMBL/GenBank/DDBJ whole genome shotgun (WGS) entry which is preliminary data.</text>
</comment>